<dbReference type="AlphaFoldDB" id="A0ABD0ZHE0"/>
<dbReference type="PANTHER" id="PTHR31111">
    <property type="entry name" value="BNAA05G37150D PROTEIN-RELATED"/>
    <property type="match status" value="1"/>
</dbReference>
<dbReference type="InterPro" id="IPR036047">
    <property type="entry name" value="F-box-like_dom_sf"/>
</dbReference>
<dbReference type="InterPro" id="IPR017451">
    <property type="entry name" value="F-box-assoc_interact_dom"/>
</dbReference>
<feature type="domain" description="F-box" evidence="1">
    <location>
        <begin position="28"/>
        <end position="61"/>
    </location>
</feature>
<dbReference type="Pfam" id="PF00646">
    <property type="entry name" value="F-box"/>
    <property type="match status" value="1"/>
</dbReference>
<protein>
    <submittedName>
        <fullName evidence="3">F-box protein</fullName>
    </submittedName>
</protein>
<evidence type="ECO:0000313" key="4">
    <source>
        <dbReference type="Proteomes" id="UP001558713"/>
    </source>
</evidence>
<dbReference type="EMBL" id="JBANAX010000765">
    <property type="protein sequence ID" value="KAL1194066.1"/>
    <property type="molecule type" value="Genomic_DNA"/>
</dbReference>
<evidence type="ECO:0000259" key="2">
    <source>
        <dbReference type="Pfam" id="PF08268"/>
    </source>
</evidence>
<feature type="domain" description="F-box associated beta-propeller type 3" evidence="2">
    <location>
        <begin position="78"/>
        <end position="384"/>
    </location>
</feature>
<dbReference type="InterPro" id="IPR001810">
    <property type="entry name" value="F-box_dom"/>
</dbReference>
<dbReference type="Proteomes" id="UP001558713">
    <property type="component" value="Unassembled WGS sequence"/>
</dbReference>
<keyword evidence="4" id="KW-1185">Reference proteome</keyword>
<comment type="caution">
    <text evidence="3">The sequence shown here is derived from an EMBL/GenBank/DDBJ whole genome shotgun (WGS) entry which is preliminary data.</text>
</comment>
<proteinExistence type="predicted"/>
<gene>
    <name evidence="3" type="ORF">V5N11_004111</name>
</gene>
<organism evidence="3 4">
    <name type="scientific">Cardamine amara subsp. amara</name>
    <dbReference type="NCBI Taxonomy" id="228776"/>
    <lineage>
        <taxon>Eukaryota</taxon>
        <taxon>Viridiplantae</taxon>
        <taxon>Streptophyta</taxon>
        <taxon>Embryophyta</taxon>
        <taxon>Tracheophyta</taxon>
        <taxon>Spermatophyta</taxon>
        <taxon>Magnoliopsida</taxon>
        <taxon>eudicotyledons</taxon>
        <taxon>Gunneridae</taxon>
        <taxon>Pentapetalae</taxon>
        <taxon>rosids</taxon>
        <taxon>malvids</taxon>
        <taxon>Brassicales</taxon>
        <taxon>Brassicaceae</taxon>
        <taxon>Cardamineae</taxon>
        <taxon>Cardamine</taxon>
    </lineage>
</organism>
<reference evidence="3 4" key="1">
    <citation type="submission" date="2024-04" db="EMBL/GenBank/DDBJ databases">
        <title>Genome assembly C_amara_ONT_v2.</title>
        <authorList>
            <person name="Yant L."/>
            <person name="Moore C."/>
            <person name="Slenker M."/>
        </authorList>
    </citation>
    <scope>NUCLEOTIDE SEQUENCE [LARGE SCALE GENOMIC DNA]</scope>
    <source>
        <tissue evidence="3">Leaf</tissue>
    </source>
</reference>
<dbReference type="InterPro" id="IPR013187">
    <property type="entry name" value="F-box-assoc_dom_typ3"/>
</dbReference>
<dbReference type="NCBIfam" id="TIGR01640">
    <property type="entry name" value="F_box_assoc_1"/>
    <property type="match status" value="1"/>
</dbReference>
<dbReference type="Pfam" id="PF08268">
    <property type="entry name" value="FBA_3"/>
    <property type="match status" value="1"/>
</dbReference>
<evidence type="ECO:0000259" key="1">
    <source>
        <dbReference type="Pfam" id="PF00646"/>
    </source>
</evidence>
<accession>A0ABD0ZHE0</accession>
<evidence type="ECO:0000313" key="3">
    <source>
        <dbReference type="EMBL" id="KAL1194066.1"/>
    </source>
</evidence>
<dbReference type="SUPFAM" id="SSF81383">
    <property type="entry name" value="F-box domain"/>
    <property type="match status" value="1"/>
</dbReference>
<name>A0ABD0ZHE0_CARAN</name>
<sequence length="392" mass="45551">MKKEEQNRISIHRKMEKEEEERIWIHMDLVIEILSRMPVKSLLKLKCLSKEFSRIIHSRNFVDSCLACSSNRSRLLFYFHFYEDNTLVFFSAPHRSTCSILPTRHDMTFRGVVGTSLRSPPVRGLIFCTFGPNQHVLCNPATKHNISLPQNQMLRKKGLVELLIFGYDPIFDQFKVLCISVYKIVKQPDQYQFWVLTVGKDGNIWRKIQGMPPHLVPAMRKHLCGQTGICINGVLYFKACSKNQSYTHPGNTTHVVSFDLNSEEFSLIKTNSHLTWFSKLIDFQGKLAFLSRVKDCTIEFCLLENKEWSSKVFHLPWAQKYSSRLEQISDSVLGICDGEIIFVPPKEFGFTWHLSLEKKTTRKVDFHDFQIPSNRNHLVVFFSNYADTTVSL</sequence>
<dbReference type="PANTHER" id="PTHR31111:SF138">
    <property type="entry name" value="F-BOX ASSOCIATED DOMAIN-CONTAINING PROTEIN"/>
    <property type="match status" value="1"/>
</dbReference>